<protein>
    <submittedName>
        <fullName evidence="1">Uncharacterized protein</fullName>
    </submittedName>
</protein>
<dbReference type="OrthoDB" id="10261040at2759"/>
<evidence type="ECO:0000313" key="1">
    <source>
        <dbReference type="EMBL" id="TFK54050.1"/>
    </source>
</evidence>
<accession>A0A5C3N9R2</accession>
<proteinExistence type="predicted"/>
<name>A0A5C3N9R2_9AGAM</name>
<dbReference type="AlphaFoldDB" id="A0A5C3N9R2"/>
<evidence type="ECO:0000313" key="2">
    <source>
        <dbReference type="Proteomes" id="UP000305948"/>
    </source>
</evidence>
<reference evidence="1 2" key="1">
    <citation type="journal article" date="2019" name="Nat. Ecol. Evol.">
        <title>Megaphylogeny resolves global patterns of mushroom evolution.</title>
        <authorList>
            <person name="Varga T."/>
            <person name="Krizsan K."/>
            <person name="Foldi C."/>
            <person name="Dima B."/>
            <person name="Sanchez-Garcia M."/>
            <person name="Sanchez-Ramirez S."/>
            <person name="Szollosi G.J."/>
            <person name="Szarkandi J.G."/>
            <person name="Papp V."/>
            <person name="Albert L."/>
            <person name="Andreopoulos W."/>
            <person name="Angelini C."/>
            <person name="Antonin V."/>
            <person name="Barry K.W."/>
            <person name="Bougher N.L."/>
            <person name="Buchanan P."/>
            <person name="Buyck B."/>
            <person name="Bense V."/>
            <person name="Catcheside P."/>
            <person name="Chovatia M."/>
            <person name="Cooper J."/>
            <person name="Damon W."/>
            <person name="Desjardin D."/>
            <person name="Finy P."/>
            <person name="Geml J."/>
            <person name="Haridas S."/>
            <person name="Hughes K."/>
            <person name="Justo A."/>
            <person name="Karasinski D."/>
            <person name="Kautmanova I."/>
            <person name="Kiss B."/>
            <person name="Kocsube S."/>
            <person name="Kotiranta H."/>
            <person name="LaButti K.M."/>
            <person name="Lechner B.E."/>
            <person name="Liimatainen K."/>
            <person name="Lipzen A."/>
            <person name="Lukacs Z."/>
            <person name="Mihaltcheva S."/>
            <person name="Morgado L.N."/>
            <person name="Niskanen T."/>
            <person name="Noordeloos M.E."/>
            <person name="Ohm R.A."/>
            <person name="Ortiz-Santana B."/>
            <person name="Ovrebo C."/>
            <person name="Racz N."/>
            <person name="Riley R."/>
            <person name="Savchenko A."/>
            <person name="Shiryaev A."/>
            <person name="Soop K."/>
            <person name="Spirin V."/>
            <person name="Szebenyi C."/>
            <person name="Tomsovsky M."/>
            <person name="Tulloss R.E."/>
            <person name="Uehling J."/>
            <person name="Grigoriev I.V."/>
            <person name="Vagvolgyi C."/>
            <person name="Papp T."/>
            <person name="Martin F.M."/>
            <person name="Miettinen O."/>
            <person name="Hibbett D.S."/>
            <person name="Nagy L.G."/>
        </authorList>
    </citation>
    <scope>NUCLEOTIDE SEQUENCE [LARGE SCALE GENOMIC DNA]</scope>
    <source>
        <strain evidence="1 2">OMC1185</strain>
    </source>
</reference>
<gene>
    <name evidence="1" type="ORF">OE88DRAFT_1654530</name>
</gene>
<keyword evidence="2" id="KW-1185">Reference proteome</keyword>
<sequence>MSTMLRIDNAQLNGNLQPTLSSASGLPDVSAASVANTLSKLYSSGAASNAAVSLIPSHLIITPATASPPSAQVQDRLRDLTLTAHEAANELCCGSLLAGQGSETDEYGDIAIWLGEGPYADNALGVLSALGLEGFIDRADDPATTVRAPIWQLLLSLRR</sequence>
<organism evidence="1 2">
    <name type="scientific">Heliocybe sulcata</name>
    <dbReference type="NCBI Taxonomy" id="5364"/>
    <lineage>
        <taxon>Eukaryota</taxon>
        <taxon>Fungi</taxon>
        <taxon>Dikarya</taxon>
        <taxon>Basidiomycota</taxon>
        <taxon>Agaricomycotina</taxon>
        <taxon>Agaricomycetes</taxon>
        <taxon>Gloeophyllales</taxon>
        <taxon>Gloeophyllaceae</taxon>
        <taxon>Heliocybe</taxon>
    </lineage>
</organism>
<dbReference type="Proteomes" id="UP000305948">
    <property type="component" value="Unassembled WGS sequence"/>
</dbReference>
<dbReference type="EMBL" id="ML213506">
    <property type="protein sequence ID" value="TFK54050.1"/>
    <property type="molecule type" value="Genomic_DNA"/>
</dbReference>